<keyword evidence="5 7" id="KW-0067">ATP-binding</keyword>
<dbReference type="InterPro" id="IPR000623">
    <property type="entry name" value="Shikimate_kinase/TSH1"/>
</dbReference>
<proteinExistence type="inferred from homology"/>
<dbReference type="CDD" id="cd00464">
    <property type="entry name" value="SK"/>
    <property type="match status" value="1"/>
</dbReference>
<comment type="cofactor">
    <cofactor evidence="7">
        <name>Mg(2+)</name>
        <dbReference type="ChEBI" id="CHEBI:18420"/>
    </cofactor>
    <text evidence="7">Binds 1 Mg(2+) ion per subunit.</text>
</comment>
<comment type="subunit">
    <text evidence="7">Monomer.</text>
</comment>
<dbReference type="GO" id="GO:0008652">
    <property type="term" value="P:amino acid biosynthetic process"/>
    <property type="evidence" value="ECO:0007669"/>
    <property type="project" value="UniProtKB-KW"/>
</dbReference>
<keyword evidence="7" id="KW-0460">Magnesium</keyword>
<evidence type="ECO:0000313" key="9">
    <source>
        <dbReference type="Proteomes" id="UP000824124"/>
    </source>
</evidence>
<evidence type="ECO:0000256" key="5">
    <source>
        <dbReference type="ARBA" id="ARBA00022840"/>
    </source>
</evidence>
<dbReference type="Proteomes" id="UP000824124">
    <property type="component" value="Unassembled WGS sequence"/>
</dbReference>
<comment type="similarity">
    <text evidence="7">Belongs to the shikimate kinase family.</text>
</comment>
<dbReference type="SUPFAM" id="SSF52540">
    <property type="entry name" value="P-loop containing nucleoside triphosphate hydrolases"/>
    <property type="match status" value="1"/>
</dbReference>
<comment type="caution">
    <text evidence="8">The sequence shown here is derived from an EMBL/GenBank/DDBJ whole genome shotgun (WGS) entry which is preliminary data.</text>
</comment>
<comment type="subcellular location">
    <subcellularLocation>
        <location evidence="7">Cytoplasm</location>
    </subcellularLocation>
</comment>
<dbReference type="Pfam" id="PF01202">
    <property type="entry name" value="SKI"/>
    <property type="match status" value="1"/>
</dbReference>
<evidence type="ECO:0000313" key="8">
    <source>
        <dbReference type="EMBL" id="HIU09879.1"/>
    </source>
</evidence>
<gene>
    <name evidence="7" type="primary">aroK</name>
    <name evidence="8" type="ORF">IAB00_01280</name>
</gene>
<organism evidence="8 9">
    <name type="scientific">Candidatus Avidehalobacter gallistercoris</name>
    <dbReference type="NCBI Taxonomy" id="2840694"/>
    <lineage>
        <taxon>Bacteria</taxon>
        <taxon>Bacillati</taxon>
        <taxon>Bacillota</taxon>
        <taxon>Clostridia</taxon>
        <taxon>Eubacteriales</taxon>
        <taxon>Peptococcaceae</taxon>
        <taxon>Peptococcaceae incertae sedis</taxon>
        <taxon>Candidatus Avidehalobacter</taxon>
    </lineage>
</organism>
<feature type="binding site" evidence="7">
    <location>
        <position position="85"/>
    </location>
    <ligand>
        <name>substrate</name>
    </ligand>
</feature>
<dbReference type="GO" id="GO:0009073">
    <property type="term" value="P:aromatic amino acid family biosynthetic process"/>
    <property type="evidence" value="ECO:0007669"/>
    <property type="project" value="UniProtKB-KW"/>
</dbReference>
<dbReference type="PRINTS" id="PR01100">
    <property type="entry name" value="SHIKIMTKNASE"/>
</dbReference>
<comment type="function">
    <text evidence="7">Catalyzes the specific phosphorylation of the 3-hydroxyl group of shikimic acid using ATP as a cosubstrate.</text>
</comment>
<dbReference type="PANTHER" id="PTHR21087">
    <property type="entry name" value="SHIKIMATE KINASE"/>
    <property type="match status" value="1"/>
</dbReference>
<keyword evidence="3 7" id="KW-0547">Nucleotide-binding</keyword>
<dbReference type="GO" id="GO:0009423">
    <property type="term" value="P:chorismate biosynthetic process"/>
    <property type="evidence" value="ECO:0007669"/>
    <property type="project" value="UniProtKB-UniRule"/>
</dbReference>
<evidence type="ECO:0000256" key="7">
    <source>
        <dbReference type="HAMAP-Rule" id="MF_00109"/>
    </source>
</evidence>
<feature type="binding site" evidence="7">
    <location>
        <position position="123"/>
    </location>
    <ligand>
        <name>ATP</name>
        <dbReference type="ChEBI" id="CHEBI:30616"/>
    </ligand>
</feature>
<sequence length="178" mass="19957">MTEQTNAANIVLIGMMGVGKTAVGRLLAEELQYEFVDLDAELEAICGLKLSEIYRRYGKIRFYAEQELLLAKQCGKSGLVIAAGGALIPSDREVELWRELGVVIWLSAGAETILRRMRRKQNRLFLPKQATVDDVQRILNERAPQYHESAALAVNLDNYTLEQAVGKIAAFCRKNQVF</sequence>
<dbReference type="GO" id="GO:0004765">
    <property type="term" value="F:shikimate kinase activity"/>
    <property type="evidence" value="ECO:0007669"/>
    <property type="project" value="UniProtKB-UniRule"/>
</dbReference>
<dbReference type="InterPro" id="IPR027417">
    <property type="entry name" value="P-loop_NTPase"/>
</dbReference>
<dbReference type="PANTHER" id="PTHR21087:SF16">
    <property type="entry name" value="SHIKIMATE KINASE 1, CHLOROPLASTIC"/>
    <property type="match status" value="1"/>
</dbReference>
<name>A0A9D1HIG5_9FIRM</name>
<evidence type="ECO:0000256" key="4">
    <source>
        <dbReference type="ARBA" id="ARBA00022777"/>
    </source>
</evidence>
<keyword evidence="6 7" id="KW-0057">Aromatic amino acid biosynthesis</keyword>
<feature type="binding site" evidence="7">
    <location>
        <begin position="17"/>
        <end position="22"/>
    </location>
    <ligand>
        <name>ATP</name>
        <dbReference type="ChEBI" id="CHEBI:30616"/>
    </ligand>
</feature>
<evidence type="ECO:0000256" key="1">
    <source>
        <dbReference type="ARBA" id="ARBA00022605"/>
    </source>
</evidence>
<reference evidence="8" key="2">
    <citation type="journal article" date="2021" name="PeerJ">
        <title>Extensive microbial diversity within the chicken gut microbiome revealed by metagenomics and culture.</title>
        <authorList>
            <person name="Gilroy R."/>
            <person name="Ravi A."/>
            <person name="Getino M."/>
            <person name="Pursley I."/>
            <person name="Horton D.L."/>
            <person name="Alikhan N.F."/>
            <person name="Baker D."/>
            <person name="Gharbi K."/>
            <person name="Hall N."/>
            <person name="Watson M."/>
            <person name="Adriaenssens E.M."/>
            <person name="Foster-Nyarko E."/>
            <person name="Jarju S."/>
            <person name="Secka A."/>
            <person name="Antonio M."/>
            <person name="Oren A."/>
            <person name="Chaudhuri R.R."/>
            <person name="La Ragione R."/>
            <person name="Hildebrand F."/>
            <person name="Pallen M.J."/>
        </authorList>
    </citation>
    <scope>NUCLEOTIDE SEQUENCE</scope>
    <source>
        <strain evidence="8">2830</strain>
    </source>
</reference>
<keyword evidence="2 7" id="KW-0808">Transferase</keyword>
<comment type="caution">
    <text evidence="7">Lacks conserved residue(s) required for the propagation of feature annotation.</text>
</comment>
<feature type="binding site" evidence="7">
    <location>
        <position position="21"/>
    </location>
    <ligand>
        <name>Mg(2+)</name>
        <dbReference type="ChEBI" id="CHEBI:18420"/>
    </ligand>
</feature>
<evidence type="ECO:0000256" key="6">
    <source>
        <dbReference type="ARBA" id="ARBA00023141"/>
    </source>
</evidence>
<evidence type="ECO:0000256" key="2">
    <source>
        <dbReference type="ARBA" id="ARBA00022679"/>
    </source>
</evidence>
<feature type="binding site" evidence="7">
    <location>
        <position position="39"/>
    </location>
    <ligand>
        <name>substrate</name>
    </ligand>
</feature>
<dbReference type="GO" id="GO:0000287">
    <property type="term" value="F:magnesium ion binding"/>
    <property type="evidence" value="ECO:0007669"/>
    <property type="project" value="UniProtKB-UniRule"/>
</dbReference>
<dbReference type="EMBL" id="DVMH01000009">
    <property type="protein sequence ID" value="HIU09879.1"/>
    <property type="molecule type" value="Genomic_DNA"/>
</dbReference>
<keyword evidence="7" id="KW-0963">Cytoplasm</keyword>
<dbReference type="Gene3D" id="3.40.50.300">
    <property type="entry name" value="P-loop containing nucleotide triphosphate hydrolases"/>
    <property type="match status" value="1"/>
</dbReference>
<dbReference type="HAMAP" id="MF_00109">
    <property type="entry name" value="Shikimate_kinase"/>
    <property type="match status" value="1"/>
</dbReference>
<dbReference type="EC" id="2.7.1.71" evidence="7"/>
<reference evidence="8" key="1">
    <citation type="submission" date="2020-10" db="EMBL/GenBank/DDBJ databases">
        <authorList>
            <person name="Gilroy R."/>
        </authorList>
    </citation>
    <scope>NUCLEOTIDE SEQUENCE</scope>
    <source>
        <strain evidence="8">2830</strain>
    </source>
</reference>
<comment type="pathway">
    <text evidence="7">Metabolic intermediate biosynthesis; chorismate biosynthesis; chorismate from D-erythrose 4-phosphate and phosphoenolpyruvate: step 5/7.</text>
</comment>
<dbReference type="InterPro" id="IPR031322">
    <property type="entry name" value="Shikimate/glucono_kinase"/>
</dbReference>
<evidence type="ECO:0000256" key="3">
    <source>
        <dbReference type="ARBA" id="ARBA00022741"/>
    </source>
</evidence>
<accession>A0A9D1HIG5</accession>
<keyword evidence="1 7" id="KW-0028">Amino-acid biosynthesis</keyword>
<keyword evidence="4 7" id="KW-0418">Kinase</keyword>
<feature type="binding site" evidence="7">
    <location>
        <position position="142"/>
    </location>
    <ligand>
        <name>substrate</name>
    </ligand>
</feature>
<dbReference type="GO" id="GO:0005524">
    <property type="term" value="F:ATP binding"/>
    <property type="evidence" value="ECO:0007669"/>
    <property type="project" value="UniProtKB-UniRule"/>
</dbReference>
<keyword evidence="7" id="KW-0479">Metal-binding</keyword>
<comment type="catalytic activity">
    <reaction evidence="7">
        <text>shikimate + ATP = 3-phosphoshikimate + ADP + H(+)</text>
        <dbReference type="Rhea" id="RHEA:13121"/>
        <dbReference type="ChEBI" id="CHEBI:15378"/>
        <dbReference type="ChEBI" id="CHEBI:30616"/>
        <dbReference type="ChEBI" id="CHEBI:36208"/>
        <dbReference type="ChEBI" id="CHEBI:145989"/>
        <dbReference type="ChEBI" id="CHEBI:456216"/>
        <dbReference type="EC" id="2.7.1.71"/>
    </reaction>
</comment>
<dbReference type="AlphaFoldDB" id="A0A9D1HIG5"/>
<protein>
    <recommendedName>
        <fullName evidence="7">Shikimate kinase</fullName>
        <shortName evidence="7">SK</shortName>
        <ecNumber evidence="7">2.7.1.71</ecNumber>
    </recommendedName>
</protein>
<dbReference type="GO" id="GO:0005829">
    <property type="term" value="C:cytosol"/>
    <property type="evidence" value="ECO:0007669"/>
    <property type="project" value="TreeGrafter"/>
</dbReference>